<comment type="caution">
    <text evidence="5">The sequence shown here is derived from an EMBL/GenBank/DDBJ whole genome shotgun (WGS) entry which is preliminary data.</text>
</comment>
<dbReference type="Pfam" id="PF04145">
    <property type="entry name" value="Ctr"/>
    <property type="match status" value="2"/>
</dbReference>
<keyword evidence="4" id="KW-0186">Copper</keyword>
<name>A0A3M6UX77_POCDA</name>
<keyword evidence="2 4" id="KW-1133">Transmembrane helix</keyword>
<accession>A0A3M6UX77</accession>
<feature type="transmembrane region" description="Helical" evidence="4">
    <location>
        <begin position="72"/>
        <end position="93"/>
    </location>
</feature>
<keyword evidence="4" id="KW-0406">Ion transport</keyword>
<comment type="similarity">
    <text evidence="4">Belongs to the copper transporter (Ctr) (TC 1.A.56) family. SLC31A subfamily.</text>
</comment>
<evidence type="ECO:0000256" key="3">
    <source>
        <dbReference type="ARBA" id="ARBA00023136"/>
    </source>
</evidence>
<keyword evidence="6" id="KW-1185">Reference proteome</keyword>
<dbReference type="PANTHER" id="PTHR12483:SF115">
    <property type="entry name" value="COPPER TRANSPORT PROTEIN"/>
    <property type="match status" value="1"/>
</dbReference>
<comment type="subcellular location">
    <subcellularLocation>
        <location evidence="4">Membrane</location>
        <topology evidence="4">Multi-pass membrane protein</topology>
    </subcellularLocation>
</comment>
<proteinExistence type="inferred from homology"/>
<dbReference type="InterPro" id="IPR007274">
    <property type="entry name" value="Cop_transporter"/>
</dbReference>
<dbReference type="AlphaFoldDB" id="A0A3M6UX77"/>
<evidence type="ECO:0000256" key="1">
    <source>
        <dbReference type="ARBA" id="ARBA00022692"/>
    </source>
</evidence>
<keyword evidence="1 4" id="KW-0812">Transmembrane</keyword>
<dbReference type="EMBL" id="RCHS01000537">
    <property type="protein sequence ID" value="RMX58313.1"/>
    <property type="molecule type" value="Genomic_DNA"/>
</dbReference>
<dbReference type="GO" id="GO:0005375">
    <property type="term" value="F:copper ion transmembrane transporter activity"/>
    <property type="evidence" value="ECO:0007669"/>
    <property type="project" value="UniProtKB-UniRule"/>
</dbReference>
<dbReference type="Proteomes" id="UP000275408">
    <property type="component" value="Unassembled WGS sequence"/>
</dbReference>
<evidence type="ECO:0000313" key="5">
    <source>
        <dbReference type="EMBL" id="RMX58313.1"/>
    </source>
</evidence>
<gene>
    <name evidence="5" type="ORF">pdam_00000141</name>
</gene>
<evidence type="ECO:0000313" key="6">
    <source>
        <dbReference type="Proteomes" id="UP000275408"/>
    </source>
</evidence>
<evidence type="ECO:0000256" key="2">
    <source>
        <dbReference type="ARBA" id="ARBA00022989"/>
    </source>
</evidence>
<keyword evidence="4" id="KW-0187">Copper transport</keyword>
<sequence>MYFTTELRQISILIKQWRVTTMKGVSGSIVAVLALAVLYECAKGLHVYLRSRLQNQNERTNMTKRRIYRSEAFTQFLKMCLFMAELSFAYFLMLITMTYNTWLFIAVVIGRGLGFYLVTPLMISYEGREETDDYIDISMDSLSTRHQQL</sequence>
<dbReference type="PANTHER" id="PTHR12483">
    <property type="entry name" value="SOLUTE CARRIER FAMILY 31 COPPER TRANSPORTERS"/>
    <property type="match status" value="1"/>
</dbReference>
<keyword evidence="3 4" id="KW-0472">Membrane</keyword>
<feature type="transmembrane region" description="Helical" evidence="4">
    <location>
        <begin position="99"/>
        <end position="118"/>
    </location>
</feature>
<keyword evidence="4" id="KW-0813">Transport</keyword>
<protein>
    <recommendedName>
        <fullName evidence="4">Copper transport protein</fullName>
    </recommendedName>
</protein>
<reference evidence="5 6" key="1">
    <citation type="journal article" date="2018" name="Sci. Rep.">
        <title>Comparative analysis of the Pocillopora damicornis genome highlights role of immune system in coral evolution.</title>
        <authorList>
            <person name="Cunning R."/>
            <person name="Bay R.A."/>
            <person name="Gillette P."/>
            <person name="Baker A.C."/>
            <person name="Traylor-Knowles N."/>
        </authorList>
    </citation>
    <scope>NUCLEOTIDE SEQUENCE [LARGE SCALE GENOMIC DNA]</scope>
    <source>
        <strain evidence="5">RSMAS</strain>
        <tissue evidence="5">Whole animal</tissue>
    </source>
</reference>
<dbReference type="OrthoDB" id="161814at2759"/>
<organism evidence="5 6">
    <name type="scientific">Pocillopora damicornis</name>
    <name type="common">Cauliflower coral</name>
    <name type="synonym">Millepora damicornis</name>
    <dbReference type="NCBI Taxonomy" id="46731"/>
    <lineage>
        <taxon>Eukaryota</taxon>
        <taxon>Metazoa</taxon>
        <taxon>Cnidaria</taxon>
        <taxon>Anthozoa</taxon>
        <taxon>Hexacorallia</taxon>
        <taxon>Scleractinia</taxon>
        <taxon>Astrocoeniina</taxon>
        <taxon>Pocilloporidae</taxon>
        <taxon>Pocillopora</taxon>
    </lineage>
</organism>
<evidence type="ECO:0000256" key="4">
    <source>
        <dbReference type="RuleBase" id="RU367022"/>
    </source>
</evidence>
<dbReference type="GO" id="GO:0016020">
    <property type="term" value="C:membrane"/>
    <property type="evidence" value="ECO:0007669"/>
    <property type="project" value="UniProtKB-SubCell"/>
</dbReference>
<feature type="transmembrane region" description="Helical" evidence="4">
    <location>
        <begin position="25"/>
        <end position="42"/>
    </location>
</feature>